<evidence type="ECO:0000256" key="5">
    <source>
        <dbReference type="NCBIfam" id="TIGR01378"/>
    </source>
</evidence>
<evidence type="ECO:0000313" key="7">
    <source>
        <dbReference type="EMBL" id="MBC5717694.1"/>
    </source>
</evidence>
<dbReference type="EC" id="2.7.6.2" evidence="5"/>
<dbReference type="GO" id="GO:0030975">
    <property type="term" value="F:thiamine binding"/>
    <property type="evidence" value="ECO:0007669"/>
    <property type="project" value="InterPro"/>
</dbReference>
<dbReference type="PANTHER" id="PTHR41299:SF1">
    <property type="entry name" value="THIAMINE PYROPHOSPHOKINASE"/>
    <property type="match status" value="1"/>
</dbReference>
<dbReference type="GO" id="GO:0006772">
    <property type="term" value="P:thiamine metabolic process"/>
    <property type="evidence" value="ECO:0007669"/>
    <property type="project" value="UniProtKB-UniRule"/>
</dbReference>
<dbReference type="SUPFAM" id="SSF63862">
    <property type="entry name" value="Thiamin pyrophosphokinase, substrate-binding domain"/>
    <property type="match status" value="1"/>
</dbReference>
<dbReference type="SUPFAM" id="SSF63999">
    <property type="entry name" value="Thiamin pyrophosphokinase, catalytic domain"/>
    <property type="match status" value="1"/>
</dbReference>
<dbReference type="Gene3D" id="3.40.50.10240">
    <property type="entry name" value="Thiamin pyrophosphokinase, catalytic domain"/>
    <property type="match status" value="1"/>
</dbReference>
<name>A0A8J6IWG2_9FIRM</name>
<dbReference type="InterPro" id="IPR006282">
    <property type="entry name" value="Thi_PPkinase"/>
</dbReference>
<organism evidence="7 8">
    <name type="scientific">Flintibacter faecis</name>
    <dbReference type="NCBI Taxonomy" id="2763047"/>
    <lineage>
        <taxon>Bacteria</taxon>
        <taxon>Bacillati</taxon>
        <taxon>Bacillota</taxon>
        <taxon>Clostridia</taxon>
        <taxon>Eubacteriales</taxon>
        <taxon>Flintibacter</taxon>
    </lineage>
</organism>
<dbReference type="CDD" id="cd07995">
    <property type="entry name" value="TPK"/>
    <property type="match status" value="1"/>
</dbReference>
<dbReference type="NCBIfam" id="TIGR01378">
    <property type="entry name" value="thi_PPkinase"/>
    <property type="match status" value="1"/>
</dbReference>
<keyword evidence="2" id="KW-0547">Nucleotide-binding</keyword>
<dbReference type="Proteomes" id="UP000602260">
    <property type="component" value="Unassembled WGS sequence"/>
</dbReference>
<keyword evidence="8" id="KW-1185">Reference proteome</keyword>
<keyword evidence="3" id="KW-0418">Kinase</keyword>
<evidence type="ECO:0000256" key="2">
    <source>
        <dbReference type="ARBA" id="ARBA00022741"/>
    </source>
</evidence>
<feature type="domain" description="Thiamin pyrophosphokinase thiamin-binding" evidence="6">
    <location>
        <begin position="114"/>
        <end position="191"/>
    </location>
</feature>
<dbReference type="InterPro" id="IPR053149">
    <property type="entry name" value="TPK"/>
</dbReference>
<dbReference type="InterPro" id="IPR007373">
    <property type="entry name" value="Thiamin_PyroPKinase_B1-bd"/>
</dbReference>
<dbReference type="GO" id="GO:0016301">
    <property type="term" value="F:kinase activity"/>
    <property type="evidence" value="ECO:0007669"/>
    <property type="project" value="UniProtKB-KW"/>
</dbReference>
<dbReference type="Pfam" id="PF04265">
    <property type="entry name" value="TPK_B1_binding"/>
    <property type="match status" value="1"/>
</dbReference>
<dbReference type="InterPro" id="IPR007371">
    <property type="entry name" value="TPK_catalytic"/>
</dbReference>
<proteinExistence type="predicted"/>
<dbReference type="InterPro" id="IPR036371">
    <property type="entry name" value="TPK_B1-bd_sf"/>
</dbReference>
<dbReference type="EMBL" id="JACOPN010000007">
    <property type="protein sequence ID" value="MBC5717694.1"/>
    <property type="molecule type" value="Genomic_DNA"/>
</dbReference>
<dbReference type="PANTHER" id="PTHR41299">
    <property type="entry name" value="THIAMINE PYROPHOSPHOKINASE"/>
    <property type="match status" value="1"/>
</dbReference>
<comment type="caution">
    <text evidence="7">The sequence shown here is derived from an EMBL/GenBank/DDBJ whole genome shotgun (WGS) entry which is preliminary data.</text>
</comment>
<dbReference type="GO" id="GO:0004788">
    <property type="term" value="F:thiamine diphosphokinase activity"/>
    <property type="evidence" value="ECO:0007669"/>
    <property type="project" value="UniProtKB-UniRule"/>
</dbReference>
<sequence length="214" mass="23089">MSLSLSLRPSPAPGDYVIAADRGYDSLMAYGVTPDLVVGDFDSLGYTPQHPNVTQLPAEKDDTDMVFALRRGLELGYRRFVLLGGLGGRLEHTLGNLQLLDWLSTQGAVGFLAGEKTVVTALRDSSLAFPPTMSGYLSVLCSSGTAHGVTLSNLKYPLTGYDMTSSFPIGVSNEFLPDRPAAVSVKDGCLLLIWEDKGDFYVRLPKLWARGQAL</sequence>
<protein>
    <recommendedName>
        <fullName evidence="5">Thiamine diphosphokinase</fullName>
        <ecNumber evidence="5">2.7.6.2</ecNumber>
    </recommendedName>
</protein>
<dbReference type="AlphaFoldDB" id="A0A8J6IWG2"/>
<evidence type="ECO:0000259" key="6">
    <source>
        <dbReference type="SMART" id="SM00983"/>
    </source>
</evidence>
<dbReference type="Pfam" id="PF04263">
    <property type="entry name" value="TPK_catalytic"/>
    <property type="match status" value="1"/>
</dbReference>
<accession>A0A8J6IWG2</accession>
<reference evidence="7" key="1">
    <citation type="submission" date="2020-08" db="EMBL/GenBank/DDBJ databases">
        <title>Genome public.</title>
        <authorList>
            <person name="Liu C."/>
            <person name="Sun Q."/>
        </authorList>
    </citation>
    <scope>NUCLEOTIDE SEQUENCE</scope>
    <source>
        <strain evidence="7">BX5</strain>
    </source>
</reference>
<evidence type="ECO:0000256" key="3">
    <source>
        <dbReference type="ARBA" id="ARBA00022777"/>
    </source>
</evidence>
<evidence type="ECO:0000256" key="4">
    <source>
        <dbReference type="ARBA" id="ARBA00022840"/>
    </source>
</evidence>
<gene>
    <name evidence="7" type="ORF">H8S55_10225</name>
</gene>
<dbReference type="GO" id="GO:0009229">
    <property type="term" value="P:thiamine diphosphate biosynthetic process"/>
    <property type="evidence" value="ECO:0007669"/>
    <property type="project" value="InterPro"/>
</dbReference>
<keyword evidence="1 7" id="KW-0808">Transferase</keyword>
<dbReference type="InterPro" id="IPR036759">
    <property type="entry name" value="TPK_catalytic_sf"/>
</dbReference>
<dbReference type="SMART" id="SM00983">
    <property type="entry name" value="TPK_B1_binding"/>
    <property type="match status" value="1"/>
</dbReference>
<dbReference type="GO" id="GO:0005524">
    <property type="term" value="F:ATP binding"/>
    <property type="evidence" value="ECO:0007669"/>
    <property type="project" value="UniProtKB-KW"/>
</dbReference>
<evidence type="ECO:0000256" key="1">
    <source>
        <dbReference type="ARBA" id="ARBA00022679"/>
    </source>
</evidence>
<evidence type="ECO:0000313" key="8">
    <source>
        <dbReference type="Proteomes" id="UP000602260"/>
    </source>
</evidence>
<keyword evidence="4" id="KW-0067">ATP-binding</keyword>